<dbReference type="GO" id="GO:0008270">
    <property type="term" value="F:zinc ion binding"/>
    <property type="evidence" value="ECO:0007669"/>
    <property type="project" value="UniProtKB-UniRule"/>
</dbReference>
<dbReference type="InterPro" id="IPR013246">
    <property type="entry name" value="SAGA_su_Sgf11"/>
</dbReference>
<evidence type="ECO:0000259" key="12">
    <source>
        <dbReference type="Pfam" id="PF18519"/>
    </source>
</evidence>
<proteinExistence type="inferred from homology"/>
<dbReference type="Proteomes" id="UP000750334">
    <property type="component" value="Unassembled WGS sequence"/>
</dbReference>
<keyword evidence="8 10" id="KW-0804">Transcription</keyword>
<comment type="similarity">
    <text evidence="10 11">Belongs to the SGF11 family.</text>
</comment>
<evidence type="ECO:0000256" key="1">
    <source>
        <dbReference type="ARBA" id="ARBA00004123"/>
    </source>
</evidence>
<reference evidence="13 14" key="1">
    <citation type="submission" date="2020-11" db="EMBL/GenBank/DDBJ databases">
        <title>Kefir isolates.</title>
        <authorList>
            <person name="Marcisauskas S."/>
            <person name="Kim Y."/>
            <person name="Blasche S."/>
        </authorList>
    </citation>
    <scope>NUCLEOTIDE SEQUENCE [LARGE SCALE GENOMIC DNA]</scope>
    <source>
        <strain evidence="13 14">OG2</strain>
    </source>
</reference>
<dbReference type="FunFam" id="3.30.160.60:FF:000118">
    <property type="entry name" value="Ataxin-7-like protein 3"/>
    <property type="match status" value="1"/>
</dbReference>
<feature type="zinc finger region" description="SGF11-type" evidence="10">
    <location>
        <begin position="73"/>
        <end position="94"/>
    </location>
</feature>
<organism evidence="13 14">
    <name type="scientific">Maudiozyma exigua</name>
    <name type="common">Yeast</name>
    <name type="synonym">Kazachstania exigua</name>
    <dbReference type="NCBI Taxonomy" id="34358"/>
    <lineage>
        <taxon>Eukaryota</taxon>
        <taxon>Fungi</taxon>
        <taxon>Dikarya</taxon>
        <taxon>Ascomycota</taxon>
        <taxon>Saccharomycotina</taxon>
        <taxon>Saccharomycetes</taxon>
        <taxon>Saccharomycetales</taxon>
        <taxon>Saccharomycetaceae</taxon>
        <taxon>Maudiozyma</taxon>
    </lineage>
</organism>
<sequence>MSDSDQQQTVESLSSGIYDNLITSIIQNIVAKETAKQRLLNARYPDIKAYVRDDLGNLDINGNPKSQESSKYFTCKNCGREISANRFAAHLERCLSRGGRR</sequence>
<dbReference type="AlphaFoldDB" id="A0A9P6WCF5"/>
<dbReference type="OrthoDB" id="21557at2759"/>
<dbReference type="Pfam" id="PF18519">
    <property type="entry name" value="Sgf11_N"/>
    <property type="match status" value="1"/>
</dbReference>
<keyword evidence="2 10" id="KW-0479">Metal-binding</keyword>
<keyword evidence="6 10" id="KW-0805">Transcription regulation</keyword>
<keyword evidence="3 10" id="KW-0863">Zinc-finger</keyword>
<evidence type="ECO:0000256" key="3">
    <source>
        <dbReference type="ARBA" id="ARBA00022771"/>
    </source>
</evidence>
<keyword evidence="4 10" id="KW-0862">Zinc</keyword>
<comment type="subcellular location">
    <subcellularLocation>
        <location evidence="1 10 11">Nucleus</location>
    </subcellularLocation>
</comment>
<evidence type="ECO:0000256" key="4">
    <source>
        <dbReference type="ARBA" id="ARBA00022833"/>
    </source>
</evidence>
<comment type="function">
    <text evidence="10 11">Functions as component of the transcription regulatory histone acetylation (HAT) complex SAGA. At the promoters, SAGA is required for recruitment of the basal transcription machinery. It influences RNA polymerase II transcriptional activity through different activities such as TBP interaction and promoter selectivity, interaction with transcription activators, and chromatin modification through histone acetylation and deubiquitination. SAGA acetylates nucleosomal histone H3 to some extent (to form H3K9ac, H3K14ac, H3K18ac and H3K23ac). SAGA interacts with DNA via upstream activating sequences (UASs). Involved in transcriptional regulation of a subset of SAGA-regulated genes. Within the SAGA complex, participates in a subcomplex, that specifically deubiquitinates histones H2B.</text>
</comment>
<evidence type="ECO:0000256" key="2">
    <source>
        <dbReference type="ARBA" id="ARBA00022723"/>
    </source>
</evidence>
<accession>A0A9P6WCF5</accession>
<evidence type="ECO:0000256" key="8">
    <source>
        <dbReference type="ARBA" id="ARBA00023163"/>
    </source>
</evidence>
<evidence type="ECO:0000256" key="5">
    <source>
        <dbReference type="ARBA" id="ARBA00022853"/>
    </source>
</evidence>
<keyword evidence="5 10" id="KW-0156">Chromatin regulator</keyword>
<evidence type="ECO:0000256" key="11">
    <source>
        <dbReference type="RuleBase" id="RU261113"/>
    </source>
</evidence>
<dbReference type="EMBL" id="PUHR01000078">
    <property type="protein sequence ID" value="KAG0668127.1"/>
    <property type="molecule type" value="Genomic_DNA"/>
</dbReference>
<dbReference type="GO" id="GO:0071819">
    <property type="term" value="C:DUBm complex"/>
    <property type="evidence" value="ECO:0007669"/>
    <property type="project" value="UniProtKB-UniRule"/>
</dbReference>
<evidence type="ECO:0000313" key="14">
    <source>
        <dbReference type="Proteomes" id="UP000750334"/>
    </source>
</evidence>
<dbReference type="HAMAP" id="MF_03047">
    <property type="entry name" value="Sgf11"/>
    <property type="match status" value="1"/>
</dbReference>
<keyword evidence="14" id="KW-1185">Reference proteome</keyword>
<evidence type="ECO:0000256" key="6">
    <source>
        <dbReference type="ARBA" id="ARBA00023015"/>
    </source>
</evidence>
<keyword evidence="7 10" id="KW-0010">Activator</keyword>
<dbReference type="Gene3D" id="3.30.160.60">
    <property type="entry name" value="Classic Zinc Finger"/>
    <property type="match status" value="1"/>
</dbReference>
<name>A0A9P6WCF5_MAUEX</name>
<evidence type="ECO:0000256" key="9">
    <source>
        <dbReference type="ARBA" id="ARBA00023242"/>
    </source>
</evidence>
<dbReference type="InterPro" id="IPR041216">
    <property type="entry name" value="Sgf11_N"/>
</dbReference>
<feature type="domain" description="Yeast SAGA-associated factor 11 N-terminal" evidence="12">
    <location>
        <begin position="8"/>
        <end position="46"/>
    </location>
</feature>
<comment type="domain">
    <text evidence="10">The C-terminal SGF11-type zinc-finger domain together with the C-terminal catalytic domain of UBP8 forms the 'catalytic lobe' of the SAGA deubiquitination module.</text>
</comment>
<evidence type="ECO:0000313" key="13">
    <source>
        <dbReference type="EMBL" id="KAG0668127.1"/>
    </source>
</evidence>
<protein>
    <recommendedName>
        <fullName evidence="10 11">SAGA-associated factor 11</fullName>
    </recommendedName>
</protein>
<evidence type="ECO:0000256" key="7">
    <source>
        <dbReference type="ARBA" id="ARBA00023159"/>
    </source>
</evidence>
<comment type="caution">
    <text evidence="13">The sequence shown here is derived from an EMBL/GenBank/DDBJ whole genome shotgun (WGS) entry which is preliminary data.</text>
</comment>
<dbReference type="GO" id="GO:0006325">
    <property type="term" value="P:chromatin organization"/>
    <property type="evidence" value="ECO:0007669"/>
    <property type="project" value="UniProtKB-KW"/>
</dbReference>
<dbReference type="GO" id="GO:0003713">
    <property type="term" value="F:transcription coactivator activity"/>
    <property type="evidence" value="ECO:0007669"/>
    <property type="project" value="UniProtKB-UniRule"/>
</dbReference>
<gene>
    <name evidence="10 13" type="primary">SGF11</name>
    <name evidence="13" type="ORF">C6P45_004973</name>
</gene>
<keyword evidence="9 10" id="KW-0539">Nucleus</keyword>
<dbReference type="Gene3D" id="1.10.287.210">
    <property type="match status" value="1"/>
</dbReference>
<comment type="domain">
    <text evidence="10">The long N-terminal helix forms part of the 'assembly lobe' of the SAGA deubiquitination module.</text>
</comment>
<dbReference type="Pfam" id="PF08209">
    <property type="entry name" value="Sgf11"/>
    <property type="match status" value="1"/>
</dbReference>
<evidence type="ECO:0000256" key="10">
    <source>
        <dbReference type="HAMAP-Rule" id="MF_03047"/>
    </source>
</evidence>
<comment type="subunit">
    <text evidence="10 11">Component of the 1.8 MDa SAGA transcription coactivator-HAT complex. SAGA is built of 5 distinct domains with specialized functions. Within the SAGA complex, SUS1, SGF11, SGF73 and UBP8 form an additional subcomplex of SAGA called the DUB module (deubiquitination module). Interacts directly with SGF73, SUS1 and UBP8.</text>
</comment>
<dbReference type="GO" id="GO:0000124">
    <property type="term" value="C:SAGA complex"/>
    <property type="evidence" value="ECO:0007669"/>
    <property type="project" value="UniProtKB-UniRule"/>
</dbReference>